<evidence type="ECO:0000259" key="10">
    <source>
        <dbReference type="SMART" id="SM00382"/>
    </source>
</evidence>
<dbReference type="InterPro" id="IPR015415">
    <property type="entry name" value="Spast_Vps4_C"/>
</dbReference>
<dbReference type="GeneID" id="54783949"/>
<evidence type="ECO:0000256" key="8">
    <source>
        <dbReference type="RuleBase" id="RU003651"/>
    </source>
</evidence>
<evidence type="ECO:0000256" key="6">
    <source>
        <dbReference type="ARBA" id="ARBA00023136"/>
    </source>
</evidence>
<dbReference type="SUPFAM" id="SSF116846">
    <property type="entry name" value="MIT domain"/>
    <property type="match status" value="1"/>
</dbReference>
<dbReference type="OMA" id="IEWTNEF"/>
<dbReference type="InterPro" id="IPR003959">
    <property type="entry name" value="ATPase_AAA_core"/>
</dbReference>
<dbReference type="OrthoDB" id="29072at2759"/>
<dbReference type="Pfam" id="PF04212">
    <property type="entry name" value="MIT"/>
    <property type="match status" value="1"/>
</dbReference>
<dbReference type="CDD" id="cd19521">
    <property type="entry name" value="RecA-like_VPS4"/>
    <property type="match status" value="1"/>
</dbReference>
<dbReference type="RefSeq" id="XP_034009922.1">
    <property type="nucleotide sequence ID" value="XM_034158264.1"/>
</dbReference>
<dbReference type="GO" id="GO:0016887">
    <property type="term" value="F:ATP hydrolysis activity"/>
    <property type="evidence" value="ECO:0007669"/>
    <property type="project" value="InterPro"/>
</dbReference>
<keyword evidence="4" id="KW-0967">Endosome</keyword>
<dbReference type="PANTHER" id="PTHR23074:SF83">
    <property type="entry name" value="VACUOLAR PROTEIN SORTING-ASSOCIATED PROTEIN 4A"/>
    <property type="match status" value="1"/>
</dbReference>
<keyword evidence="13" id="KW-1185">Reference proteome</keyword>
<protein>
    <recommendedName>
        <fullName evidence="7">Vacuolar protein sorting-associated protein 4</fullName>
    </recommendedName>
</protein>
<gene>
    <name evidence="12" type="ORF">DIURU_005298</name>
</gene>
<evidence type="ECO:0000256" key="9">
    <source>
        <dbReference type="SAM" id="MobiDB-lite"/>
    </source>
</evidence>
<dbReference type="GO" id="GO:0005524">
    <property type="term" value="F:ATP binding"/>
    <property type="evidence" value="ECO:0007669"/>
    <property type="project" value="UniProtKB-KW"/>
</dbReference>
<dbReference type="Proteomes" id="UP000449547">
    <property type="component" value="Unassembled WGS sequence"/>
</dbReference>
<dbReference type="GO" id="GO:0016197">
    <property type="term" value="P:endosomal transport"/>
    <property type="evidence" value="ECO:0007669"/>
    <property type="project" value="TreeGrafter"/>
</dbReference>
<dbReference type="SUPFAM" id="SSF52540">
    <property type="entry name" value="P-loop containing nucleoside triphosphate hydrolases"/>
    <property type="match status" value="1"/>
</dbReference>
<comment type="similarity">
    <text evidence="2 8">Belongs to the AAA ATPase family.</text>
</comment>
<evidence type="ECO:0000256" key="7">
    <source>
        <dbReference type="ARBA" id="ARBA00073586"/>
    </source>
</evidence>
<dbReference type="FunFam" id="1.20.58.80:FF:000014">
    <property type="entry name" value="Vacuolar protein-sorting-associated protein 4"/>
    <property type="match status" value="1"/>
</dbReference>
<dbReference type="Gene3D" id="3.40.50.300">
    <property type="entry name" value="P-loop containing nucleotide triphosphate hydrolases"/>
    <property type="match status" value="1"/>
</dbReference>
<name>A0A642UDZ0_DIURU</name>
<evidence type="ECO:0000256" key="4">
    <source>
        <dbReference type="ARBA" id="ARBA00022753"/>
    </source>
</evidence>
<keyword evidence="6" id="KW-0472">Membrane</keyword>
<dbReference type="VEuPathDB" id="FungiDB:DIURU_005298"/>
<organism evidence="12 13">
    <name type="scientific">Diutina rugosa</name>
    <name type="common">Yeast</name>
    <name type="synonym">Candida rugosa</name>
    <dbReference type="NCBI Taxonomy" id="5481"/>
    <lineage>
        <taxon>Eukaryota</taxon>
        <taxon>Fungi</taxon>
        <taxon>Dikarya</taxon>
        <taxon>Ascomycota</taxon>
        <taxon>Saccharomycotina</taxon>
        <taxon>Pichiomycetes</taxon>
        <taxon>Debaryomycetaceae</taxon>
        <taxon>Diutina</taxon>
    </lineage>
</organism>
<proteinExistence type="inferred from homology"/>
<dbReference type="PANTHER" id="PTHR23074">
    <property type="entry name" value="AAA DOMAIN-CONTAINING"/>
    <property type="match status" value="1"/>
</dbReference>
<evidence type="ECO:0000256" key="1">
    <source>
        <dbReference type="ARBA" id="ARBA00004481"/>
    </source>
</evidence>
<evidence type="ECO:0000256" key="5">
    <source>
        <dbReference type="ARBA" id="ARBA00022840"/>
    </source>
</evidence>
<dbReference type="GO" id="GO:0010008">
    <property type="term" value="C:endosome membrane"/>
    <property type="evidence" value="ECO:0007669"/>
    <property type="project" value="UniProtKB-SubCell"/>
</dbReference>
<dbReference type="Pfam" id="PF17862">
    <property type="entry name" value="AAA_lid_3"/>
    <property type="match status" value="1"/>
</dbReference>
<dbReference type="AlphaFoldDB" id="A0A642UDZ0"/>
<evidence type="ECO:0000256" key="3">
    <source>
        <dbReference type="ARBA" id="ARBA00022741"/>
    </source>
</evidence>
<dbReference type="InterPro" id="IPR007330">
    <property type="entry name" value="MIT_dom"/>
</dbReference>
<dbReference type="GO" id="GO:0045324">
    <property type="term" value="P:late endosome to vacuole transport"/>
    <property type="evidence" value="ECO:0007669"/>
    <property type="project" value="UniProtKB-ARBA"/>
</dbReference>
<evidence type="ECO:0000313" key="12">
    <source>
        <dbReference type="EMBL" id="KAA8897321.1"/>
    </source>
</evidence>
<comment type="caution">
    <text evidence="12">The sequence shown here is derived from an EMBL/GenBank/DDBJ whole genome shotgun (WGS) entry which is preliminary data.</text>
</comment>
<accession>A0A642UDZ0</accession>
<dbReference type="FunFam" id="3.40.50.300:FF:000043">
    <property type="entry name" value="Vacuolar protein sorting-associated protein 4"/>
    <property type="match status" value="1"/>
</dbReference>
<dbReference type="Pfam" id="PF09336">
    <property type="entry name" value="Vps4_C"/>
    <property type="match status" value="1"/>
</dbReference>
<dbReference type="InterPro" id="IPR045253">
    <property type="entry name" value="VPS4_MIT"/>
</dbReference>
<dbReference type="InterPro" id="IPR027417">
    <property type="entry name" value="P-loop_NTPase"/>
</dbReference>
<dbReference type="EMBL" id="SWFT01000158">
    <property type="protein sequence ID" value="KAA8897321.1"/>
    <property type="molecule type" value="Genomic_DNA"/>
</dbReference>
<dbReference type="Gene3D" id="1.20.58.80">
    <property type="entry name" value="Phosphotransferase system, lactose/cellobiose-type IIA subunit"/>
    <property type="match status" value="1"/>
</dbReference>
<dbReference type="GO" id="GO:0007033">
    <property type="term" value="P:vacuole organization"/>
    <property type="evidence" value="ECO:0007669"/>
    <property type="project" value="TreeGrafter"/>
</dbReference>
<feature type="domain" description="AAA+ ATPase" evidence="10">
    <location>
        <begin position="157"/>
        <end position="292"/>
    </location>
</feature>
<comment type="subcellular location">
    <subcellularLocation>
        <location evidence="1">Endosome membrane</location>
        <topology evidence="1">Peripheral membrane protein</topology>
    </subcellularLocation>
</comment>
<feature type="domain" description="MIT" evidence="11">
    <location>
        <begin position="5"/>
        <end position="81"/>
    </location>
</feature>
<dbReference type="InterPro" id="IPR036181">
    <property type="entry name" value="MIT_dom_sf"/>
</dbReference>
<keyword evidence="3 8" id="KW-0547">Nucleotide-binding</keyword>
<dbReference type="InterPro" id="IPR003960">
    <property type="entry name" value="ATPase_AAA_CS"/>
</dbReference>
<dbReference type="InterPro" id="IPR050304">
    <property type="entry name" value="MT-severing_AAA_ATPase"/>
</dbReference>
<dbReference type="InterPro" id="IPR003593">
    <property type="entry name" value="AAA+_ATPase"/>
</dbReference>
<evidence type="ECO:0000313" key="13">
    <source>
        <dbReference type="Proteomes" id="UP000449547"/>
    </source>
</evidence>
<dbReference type="CDD" id="cd02678">
    <property type="entry name" value="MIT_VPS4"/>
    <property type="match status" value="1"/>
</dbReference>
<dbReference type="SMART" id="SM00745">
    <property type="entry name" value="MIT"/>
    <property type="match status" value="1"/>
</dbReference>
<dbReference type="SMART" id="SM00382">
    <property type="entry name" value="AAA"/>
    <property type="match status" value="1"/>
</dbReference>
<dbReference type="Pfam" id="PF00004">
    <property type="entry name" value="AAA"/>
    <property type="match status" value="1"/>
</dbReference>
<dbReference type="InterPro" id="IPR041569">
    <property type="entry name" value="AAA_lid_3"/>
</dbReference>
<sequence>MSSGSGDFLTKGIELVQKAIDADTATKYEEAYKLYYNGLDYLMLALKYEKNNKSKELIKSKINEYLSRAEKLKEHLEKGGETQGNTSTKAKKAGNGEGDNDEDNKKLRGALAGAILSEKPNVSWDDIAGLDQAKEALKEAVILPVKFPQLFTGNRKPTSGILLYGPPGTGKSYLAKAVATEANSTFFSVSSSDLVSKWMGESERLVKQLFTMARENKPSIIFIDEVDALCGPRGEGESEASRRIKTELLVQMNGVGNDSSGVLVLGATNIPWQLDAAVRRRFERRIYIALPDAEARKRMFELNIGDVPCECTAQDLKVLAEMTEGYSGHDIAVVVRDALMQPIRKIQQATHFKPVEDGKLTPCSPGDEGAREMNWMELETEQLKEPELTIKDFIKSIKSNRPTVNETDISRHVDFTNDFGQEGN</sequence>
<evidence type="ECO:0000259" key="11">
    <source>
        <dbReference type="SMART" id="SM00745"/>
    </source>
</evidence>
<keyword evidence="5 8" id="KW-0067">ATP-binding</keyword>
<feature type="region of interest" description="Disordered" evidence="9">
    <location>
        <begin position="75"/>
        <end position="104"/>
    </location>
</feature>
<dbReference type="PROSITE" id="PS00674">
    <property type="entry name" value="AAA"/>
    <property type="match status" value="1"/>
</dbReference>
<dbReference type="Gene3D" id="1.10.8.60">
    <property type="match status" value="1"/>
</dbReference>
<evidence type="ECO:0000256" key="2">
    <source>
        <dbReference type="ARBA" id="ARBA00006914"/>
    </source>
</evidence>
<reference evidence="12 13" key="1">
    <citation type="submission" date="2019-07" db="EMBL/GenBank/DDBJ databases">
        <title>Genome assembly of two rare yeast pathogens: Diutina rugosa and Trichomonascus ciferrii.</title>
        <authorList>
            <person name="Mixao V."/>
            <person name="Saus E."/>
            <person name="Hansen A."/>
            <person name="Lass-Flor C."/>
            <person name="Gabaldon T."/>
        </authorList>
    </citation>
    <scope>NUCLEOTIDE SEQUENCE [LARGE SCALE GENOMIC DNA]</scope>
    <source>
        <strain evidence="12 13">CBS 613</strain>
    </source>
</reference>
<dbReference type="FunFam" id="1.10.8.60:FF:000015">
    <property type="entry name" value="vacuolar protein sorting-associated protein 4A"/>
    <property type="match status" value="1"/>
</dbReference>